<comment type="caution">
    <text evidence="7">The sequence shown here is derived from an EMBL/GenBank/DDBJ whole genome shotgun (WGS) entry which is preliminary data.</text>
</comment>
<proteinExistence type="inferred from homology"/>
<keyword evidence="3" id="KW-0731">Sigma factor</keyword>
<dbReference type="PANTHER" id="PTHR43133:SF63">
    <property type="entry name" value="RNA POLYMERASE SIGMA FACTOR FECI-RELATED"/>
    <property type="match status" value="1"/>
</dbReference>
<dbReference type="InterPro" id="IPR007627">
    <property type="entry name" value="RNA_pol_sigma70_r2"/>
</dbReference>
<evidence type="ECO:0000259" key="5">
    <source>
        <dbReference type="Pfam" id="PF04542"/>
    </source>
</evidence>
<dbReference type="PANTHER" id="PTHR43133">
    <property type="entry name" value="RNA POLYMERASE ECF-TYPE SIGMA FACTO"/>
    <property type="match status" value="1"/>
</dbReference>
<dbReference type="NCBIfam" id="TIGR02937">
    <property type="entry name" value="sigma70-ECF"/>
    <property type="match status" value="1"/>
</dbReference>
<dbReference type="Pfam" id="PF08281">
    <property type="entry name" value="Sigma70_r4_2"/>
    <property type="match status" value="1"/>
</dbReference>
<dbReference type="GO" id="GO:0006352">
    <property type="term" value="P:DNA-templated transcription initiation"/>
    <property type="evidence" value="ECO:0007669"/>
    <property type="project" value="InterPro"/>
</dbReference>
<protein>
    <submittedName>
        <fullName evidence="7">DNA-directed RNA polymerase sigma-70 factor</fullName>
    </submittedName>
</protein>
<accession>A0A512NHX5</accession>
<sequence length="172" mass="19463">MLPRDSALTTYIEHRDRLLNYANRIVRDRASAEDVVQEAWLRFSARRAEDGQIAQPLAYLYTIVRNLALNWSQRAANHGPVALPEPAMESVAADEPSVERVLYYRDELRVLQEAIAELPERTQTAFYLHKIDGCTLQQVADRLGVSVVRAHQLVKEAGLHAARRLFGEEDGA</sequence>
<dbReference type="InterPro" id="IPR039425">
    <property type="entry name" value="RNA_pol_sigma-70-like"/>
</dbReference>
<dbReference type="RefSeq" id="WP_147153908.1">
    <property type="nucleotide sequence ID" value="NZ_BKAJ01000103.1"/>
</dbReference>
<evidence type="ECO:0000256" key="1">
    <source>
        <dbReference type="ARBA" id="ARBA00010641"/>
    </source>
</evidence>
<dbReference type="GO" id="GO:0003677">
    <property type="term" value="F:DNA binding"/>
    <property type="evidence" value="ECO:0007669"/>
    <property type="project" value="InterPro"/>
</dbReference>
<dbReference type="CDD" id="cd06171">
    <property type="entry name" value="Sigma70_r4"/>
    <property type="match status" value="1"/>
</dbReference>
<dbReference type="SUPFAM" id="SSF88659">
    <property type="entry name" value="Sigma3 and sigma4 domains of RNA polymerase sigma factors"/>
    <property type="match status" value="1"/>
</dbReference>
<dbReference type="InterPro" id="IPR013325">
    <property type="entry name" value="RNA_pol_sigma_r2"/>
</dbReference>
<evidence type="ECO:0000313" key="7">
    <source>
        <dbReference type="EMBL" id="GEP58558.1"/>
    </source>
</evidence>
<keyword evidence="4" id="KW-0804">Transcription</keyword>
<comment type="similarity">
    <text evidence="1">Belongs to the sigma-70 factor family. ECF subfamily.</text>
</comment>
<evidence type="ECO:0000256" key="4">
    <source>
        <dbReference type="ARBA" id="ARBA00023163"/>
    </source>
</evidence>
<name>A0A512NHX5_9HYPH</name>
<dbReference type="InterPro" id="IPR013324">
    <property type="entry name" value="RNA_pol_sigma_r3/r4-like"/>
</dbReference>
<keyword evidence="7" id="KW-0240">DNA-directed RNA polymerase</keyword>
<dbReference type="Pfam" id="PF04542">
    <property type="entry name" value="Sigma70_r2"/>
    <property type="match status" value="1"/>
</dbReference>
<evidence type="ECO:0000256" key="3">
    <source>
        <dbReference type="ARBA" id="ARBA00023082"/>
    </source>
</evidence>
<dbReference type="InterPro" id="IPR013249">
    <property type="entry name" value="RNA_pol_sigma70_r4_t2"/>
</dbReference>
<dbReference type="AlphaFoldDB" id="A0A512NHX5"/>
<evidence type="ECO:0000313" key="8">
    <source>
        <dbReference type="Proteomes" id="UP000321058"/>
    </source>
</evidence>
<reference evidence="7 8" key="1">
    <citation type="submission" date="2019-07" db="EMBL/GenBank/DDBJ databases">
        <title>Whole genome shotgun sequence of Reyranella soli NBRC 108950.</title>
        <authorList>
            <person name="Hosoyama A."/>
            <person name="Uohara A."/>
            <person name="Ohji S."/>
            <person name="Ichikawa N."/>
        </authorList>
    </citation>
    <scope>NUCLEOTIDE SEQUENCE [LARGE SCALE GENOMIC DNA]</scope>
    <source>
        <strain evidence="7 8">NBRC 108950</strain>
    </source>
</reference>
<feature type="domain" description="RNA polymerase sigma-70 region 2" evidence="5">
    <location>
        <begin position="12"/>
        <end position="75"/>
    </location>
</feature>
<keyword evidence="8" id="KW-1185">Reference proteome</keyword>
<dbReference type="OrthoDB" id="9794372at2"/>
<organism evidence="7 8">
    <name type="scientific">Reyranella soli</name>
    <dbReference type="NCBI Taxonomy" id="1230389"/>
    <lineage>
        <taxon>Bacteria</taxon>
        <taxon>Pseudomonadati</taxon>
        <taxon>Pseudomonadota</taxon>
        <taxon>Alphaproteobacteria</taxon>
        <taxon>Hyphomicrobiales</taxon>
        <taxon>Reyranellaceae</taxon>
        <taxon>Reyranella</taxon>
    </lineage>
</organism>
<dbReference type="GO" id="GO:0000428">
    <property type="term" value="C:DNA-directed RNA polymerase complex"/>
    <property type="evidence" value="ECO:0007669"/>
    <property type="project" value="UniProtKB-KW"/>
</dbReference>
<evidence type="ECO:0000259" key="6">
    <source>
        <dbReference type="Pfam" id="PF08281"/>
    </source>
</evidence>
<keyword evidence="2" id="KW-0805">Transcription regulation</keyword>
<dbReference type="Proteomes" id="UP000321058">
    <property type="component" value="Unassembled WGS sequence"/>
</dbReference>
<dbReference type="GO" id="GO:0016987">
    <property type="term" value="F:sigma factor activity"/>
    <property type="evidence" value="ECO:0007669"/>
    <property type="project" value="UniProtKB-KW"/>
</dbReference>
<gene>
    <name evidence="7" type="ORF">RSO01_57240</name>
</gene>
<dbReference type="Gene3D" id="1.10.1740.10">
    <property type="match status" value="1"/>
</dbReference>
<evidence type="ECO:0000256" key="2">
    <source>
        <dbReference type="ARBA" id="ARBA00023015"/>
    </source>
</evidence>
<dbReference type="InterPro" id="IPR014284">
    <property type="entry name" value="RNA_pol_sigma-70_dom"/>
</dbReference>
<dbReference type="Gene3D" id="1.10.10.10">
    <property type="entry name" value="Winged helix-like DNA-binding domain superfamily/Winged helix DNA-binding domain"/>
    <property type="match status" value="1"/>
</dbReference>
<dbReference type="EMBL" id="BKAJ01000103">
    <property type="protein sequence ID" value="GEP58558.1"/>
    <property type="molecule type" value="Genomic_DNA"/>
</dbReference>
<feature type="domain" description="RNA polymerase sigma factor 70 region 4 type 2" evidence="6">
    <location>
        <begin position="109"/>
        <end position="154"/>
    </location>
</feature>
<dbReference type="SUPFAM" id="SSF88946">
    <property type="entry name" value="Sigma2 domain of RNA polymerase sigma factors"/>
    <property type="match status" value="1"/>
</dbReference>
<dbReference type="InterPro" id="IPR036388">
    <property type="entry name" value="WH-like_DNA-bd_sf"/>
</dbReference>